<accession>A0AC58MRX4</accession>
<gene>
    <name evidence="2" type="primary">LOC109684837</name>
</gene>
<reference evidence="2" key="1">
    <citation type="submission" date="2025-08" db="UniProtKB">
        <authorList>
            <consortium name="RefSeq"/>
        </authorList>
    </citation>
    <scope>IDENTIFICATION</scope>
</reference>
<protein>
    <submittedName>
        <fullName evidence="2">Killer cell lectin-like receptor 3</fullName>
    </submittedName>
</protein>
<sequence length="285" mass="32954">MAQIQMSDQEVTYSTLRFLQSSPESQTRLRADATKNRRKSDGKEFSVPWHLITVTLGILCLLLFTTIAVLMIKNKHEQESLENFHQRCHILQENNGLLEQLLTNKSLECDSLKNTKKELGLFAMKKKSCCEKNKTASKSLEYTTCKHCDHWFCLGIKCYYFVLEFKDWKGCKQMCQSHRLSLLKIDDYDELNFLQSQVYPDHYWIGLSYDGGEGKWKWIDKSTSGIDAKVMNMGSDHGECAFLAATRITNISCSKTSYCICEMRINRIVGAQMCKMKKRTGNREK</sequence>
<evidence type="ECO:0000313" key="2">
    <source>
        <dbReference type="RefSeq" id="XP_073932156.1"/>
    </source>
</evidence>
<proteinExistence type="predicted"/>
<dbReference type="RefSeq" id="XP_073932156.1">
    <property type="nucleotide sequence ID" value="XM_074076055.1"/>
</dbReference>
<dbReference type="Proteomes" id="UP001732720">
    <property type="component" value="Chromosome 6"/>
</dbReference>
<organism evidence="1 2">
    <name type="scientific">Castor canadensis</name>
    <name type="common">American beaver</name>
    <dbReference type="NCBI Taxonomy" id="51338"/>
    <lineage>
        <taxon>Eukaryota</taxon>
        <taxon>Metazoa</taxon>
        <taxon>Chordata</taxon>
        <taxon>Craniata</taxon>
        <taxon>Vertebrata</taxon>
        <taxon>Euteleostomi</taxon>
        <taxon>Mammalia</taxon>
        <taxon>Eutheria</taxon>
        <taxon>Euarchontoglires</taxon>
        <taxon>Glires</taxon>
        <taxon>Rodentia</taxon>
        <taxon>Castorimorpha</taxon>
        <taxon>Castoridae</taxon>
        <taxon>Castor</taxon>
    </lineage>
</organism>
<evidence type="ECO:0000313" key="1">
    <source>
        <dbReference type="Proteomes" id="UP001732720"/>
    </source>
</evidence>
<name>A0AC58MRX4_CASCN</name>
<keyword evidence="1" id="KW-1185">Reference proteome</keyword>